<dbReference type="InterPro" id="IPR029061">
    <property type="entry name" value="THDP-binding"/>
</dbReference>
<dbReference type="Proteomes" id="UP000007347">
    <property type="component" value="Chromosome"/>
</dbReference>
<proteinExistence type="predicted"/>
<dbReference type="KEGG" id="dto:TOL2_C35170"/>
<dbReference type="PANTHER" id="PTHR43825:SF5">
    <property type="entry name" value="HYPOTHETICAL TRANSKETOLASE FAMILY PROTEIN"/>
    <property type="match status" value="1"/>
</dbReference>
<reference evidence="2 3" key="1">
    <citation type="journal article" date="2013" name="Environ. Microbiol.">
        <title>Complete genome, catabolic sub-proteomes and key-metabolites of Desulfobacula toluolica Tol2, a marine, aromatic compound-degrading, sulfate-reducing bacterium.</title>
        <authorList>
            <person name="Wohlbrand L."/>
            <person name="Jacob J.H."/>
            <person name="Kube M."/>
            <person name="Mussmann M."/>
            <person name="Jarling R."/>
            <person name="Beck A."/>
            <person name="Amann R."/>
            <person name="Wilkes H."/>
            <person name="Reinhardt R."/>
            <person name="Rabus R."/>
        </authorList>
    </citation>
    <scope>NUCLEOTIDE SEQUENCE [LARGE SCALE GENOMIC DNA]</scope>
    <source>
        <strain evidence="3">DSM 7467 / Tol2</strain>
    </source>
</reference>
<gene>
    <name evidence="2" type="ordered locus">TOL2_C35170</name>
</gene>
<dbReference type="InterPro" id="IPR051157">
    <property type="entry name" value="PDH/Transketolase"/>
</dbReference>
<dbReference type="OrthoDB" id="9803371at2"/>
<dbReference type="EMBL" id="FO203503">
    <property type="protein sequence ID" value="CCK81674.1"/>
    <property type="molecule type" value="Genomic_DNA"/>
</dbReference>
<dbReference type="Pfam" id="PF02779">
    <property type="entry name" value="Transket_pyr"/>
    <property type="match status" value="1"/>
</dbReference>
<feature type="domain" description="Transketolase-like pyrimidine-binding" evidence="1">
    <location>
        <begin position="4"/>
        <end position="162"/>
    </location>
</feature>
<dbReference type="InterPro" id="IPR005475">
    <property type="entry name" value="Transketolase-like_Pyr-bd"/>
</dbReference>
<organism evidence="2 3">
    <name type="scientific">Desulfobacula toluolica (strain DSM 7467 / Tol2)</name>
    <dbReference type="NCBI Taxonomy" id="651182"/>
    <lineage>
        <taxon>Bacteria</taxon>
        <taxon>Pseudomonadati</taxon>
        <taxon>Thermodesulfobacteriota</taxon>
        <taxon>Desulfobacteria</taxon>
        <taxon>Desulfobacterales</taxon>
        <taxon>Desulfobacteraceae</taxon>
        <taxon>Desulfobacula</taxon>
    </lineage>
</organism>
<dbReference type="STRING" id="651182.TOL2_C35170"/>
<sequence length="163" mass="18279">MNDNNYRKEIINAMLEHVGKDARIMLLVGDMGFGVVDNFKKEFPGRIFNCGMMEQGMVGIAAGMAMAGLKPVVYCIVNFLAFRAIEQIRNDVIMQDLNVKFIATGVNDYFKFLGDSHCCGQDDKVIMKLIGMPVFDPYVEDCDDFSGMVDSWMSSEQAGYIRV</sequence>
<evidence type="ECO:0000313" key="3">
    <source>
        <dbReference type="Proteomes" id="UP000007347"/>
    </source>
</evidence>
<accession>K0NBI3</accession>
<dbReference type="SMART" id="SM00861">
    <property type="entry name" value="Transket_pyr"/>
    <property type="match status" value="1"/>
</dbReference>
<evidence type="ECO:0000259" key="1">
    <source>
        <dbReference type="SMART" id="SM00861"/>
    </source>
</evidence>
<dbReference type="RefSeq" id="WP_014958862.1">
    <property type="nucleotide sequence ID" value="NC_018645.1"/>
</dbReference>
<dbReference type="AlphaFoldDB" id="K0NBI3"/>
<dbReference type="PANTHER" id="PTHR43825">
    <property type="entry name" value="PYRUVATE DEHYDROGENASE E1 COMPONENT"/>
    <property type="match status" value="1"/>
</dbReference>
<dbReference type="SUPFAM" id="SSF52518">
    <property type="entry name" value="Thiamin diphosphate-binding fold (THDP-binding)"/>
    <property type="match status" value="1"/>
</dbReference>
<dbReference type="Gene3D" id="3.40.50.970">
    <property type="match status" value="1"/>
</dbReference>
<evidence type="ECO:0000313" key="2">
    <source>
        <dbReference type="EMBL" id="CCK81674.1"/>
    </source>
</evidence>
<keyword evidence="3" id="KW-1185">Reference proteome</keyword>
<dbReference type="HOGENOM" id="CLU_1634518_0_0_7"/>
<dbReference type="CDD" id="cd07033">
    <property type="entry name" value="TPP_PYR_DXS_TK_like"/>
    <property type="match status" value="1"/>
</dbReference>
<name>K0NBI3_DESTT</name>
<protein>
    <submittedName>
        <fullName evidence="2">Transketolase, pyrimidine-binding domain protein</fullName>
    </submittedName>
</protein>